<sequence>MENVFLEKLGYVQDRAVLSLYVSATSSRNWPRVDCTGSSHNCQWNYVIVTLCIGILDKVCVFPVHGDFGTHCLWPILVVQ</sequence>
<proteinExistence type="predicted"/>
<name>A0A381TZX6_9ZZZZ</name>
<dbReference type="EMBL" id="UINC01005445">
    <property type="protein sequence ID" value="SVA21374.1"/>
    <property type="molecule type" value="Genomic_DNA"/>
</dbReference>
<evidence type="ECO:0000313" key="1">
    <source>
        <dbReference type="EMBL" id="SVA21374.1"/>
    </source>
</evidence>
<protein>
    <submittedName>
        <fullName evidence="1">Uncharacterized protein</fullName>
    </submittedName>
</protein>
<organism evidence="1">
    <name type="scientific">marine metagenome</name>
    <dbReference type="NCBI Taxonomy" id="408172"/>
    <lineage>
        <taxon>unclassified sequences</taxon>
        <taxon>metagenomes</taxon>
        <taxon>ecological metagenomes</taxon>
    </lineage>
</organism>
<gene>
    <name evidence="1" type="ORF">METZ01_LOCUS74228</name>
</gene>
<accession>A0A381TZX6</accession>
<reference evidence="1" key="1">
    <citation type="submission" date="2018-05" db="EMBL/GenBank/DDBJ databases">
        <authorList>
            <person name="Lanie J.A."/>
            <person name="Ng W.-L."/>
            <person name="Kazmierczak K.M."/>
            <person name="Andrzejewski T.M."/>
            <person name="Davidsen T.M."/>
            <person name="Wayne K.J."/>
            <person name="Tettelin H."/>
            <person name="Glass J.I."/>
            <person name="Rusch D."/>
            <person name="Podicherti R."/>
            <person name="Tsui H.-C.T."/>
            <person name="Winkler M.E."/>
        </authorList>
    </citation>
    <scope>NUCLEOTIDE SEQUENCE</scope>
</reference>
<dbReference type="AlphaFoldDB" id="A0A381TZX6"/>